<comment type="caution">
    <text evidence="8">The sequence shown here is derived from an EMBL/GenBank/DDBJ whole genome shotgun (WGS) entry which is preliminary data.</text>
</comment>
<organism evidence="8 9">
    <name type="scientific">Marilutibacter aestuarii</name>
    <dbReference type="NCBI Taxonomy" id="1706195"/>
    <lineage>
        <taxon>Bacteria</taxon>
        <taxon>Pseudomonadati</taxon>
        <taxon>Pseudomonadota</taxon>
        <taxon>Gammaproteobacteria</taxon>
        <taxon>Lysobacterales</taxon>
        <taxon>Lysobacteraceae</taxon>
        <taxon>Marilutibacter</taxon>
    </lineage>
</organism>
<keyword evidence="9" id="KW-1185">Reference proteome</keyword>
<comment type="pathway">
    <text evidence="1 6">Carbohydrate biosynthesis; dTDP-L-rhamnose biosynthesis.</text>
</comment>
<keyword evidence="6" id="KW-0521">NADP</keyword>
<comment type="function">
    <text evidence="6">Catalyzes the reduction of dTDP-6-deoxy-L-lyxo-4-hexulose to yield dTDP-L-rhamnose.</text>
</comment>
<accession>A0A508ANN5</accession>
<sequence length="294" mass="31416">MKSLVFGANGQVGQALLHSLAPLGAVVAATRDGELVGGGRCESVDLANGTGIGSLIERVRPDVVVNAAAYTAVDKAEQEPDLAFRINAEAPAAMARECQRLSIPLVHYSTDYVFDGRGHRPYTEADDTDPLGVYGESKRAGEVALEESGARYLVLRTAWVYGLHGHNFLKTMLRLGAERDELRIVADQVGSPTPAWLIADATARILDQGLKSSGVRHLTAQGQGSWFDFASAIMELAVASGRLARRPALVPIATSEYPTPAHRPAYSVLDTAGLRAEYGLELPEWRQALAATLA</sequence>
<evidence type="ECO:0000256" key="1">
    <source>
        <dbReference type="ARBA" id="ARBA00004781"/>
    </source>
</evidence>
<dbReference type="PANTHER" id="PTHR10491">
    <property type="entry name" value="DTDP-4-DEHYDRORHAMNOSE REDUCTASE"/>
    <property type="match status" value="1"/>
</dbReference>
<evidence type="ECO:0000313" key="8">
    <source>
        <dbReference type="EMBL" id="TQD51586.1"/>
    </source>
</evidence>
<comment type="catalytic activity">
    <reaction evidence="5 6">
        <text>dTDP-beta-L-rhamnose + NADP(+) = dTDP-4-dehydro-beta-L-rhamnose + NADPH + H(+)</text>
        <dbReference type="Rhea" id="RHEA:21796"/>
        <dbReference type="ChEBI" id="CHEBI:15378"/>
        <dbReference type="ChEBI" id="CHEBI:57510"/>
        <dbReference type="ChEBI" id="CHEBI:57783"/>
        <dbReference type="ChEBI" id="CHEBI:58349"/>
        <dbReference type="ChEBI" id="CHEBI:62830"/>
        <dbReference type="EC" id="1.1.1.133"/>
    </reaction>
</comment>
<dbReference type="Gene3D" id="3.40.50.720">
    <property type="entry name" value="NAD(P)-binding Rossmann-like Domain"/>
    <property type="match status" value="1"/>
</dbReference>
<reference evidence="8 9" key="1">
    <citation type="submission" date="2019-06" db="EMBL/GenBank/DDBJ databases">
        <title>Lysobacter alkalisoli sp. nov. isolated from saline soil.</title>
        <authorList>
            <person name="Sun J.-Q."/>
            <person name="Xu L."/>
        </authorList>
    </citation>
    <scope>NUCLEOTIDE SEQUENCE [LARGE SCALE GENOMIC DNA]</scope>
    <source>
        <strain evidence="8 9">JCM 31130</strain>
    </source>
</reference>
<dbReference type="InterPro" id="IPR005913">
    <property type="entry name" value="dTDP_dehydrorham_reduct"/>
</dbReference>
<evidence type="ECO:0000256" key="5">
    <source>
        <dbReference type="ARBA" id="ARBA00048200"/>
    </source>
</evidence>
<dbReference type="Proteomes" id="UP000318212">
    <property type="component" value="Unassembled WGS sequence"/>
</dbReference>
<protein>
    <recommendedName>
        <fullName evidence="4 6">dTDP-4-dehydrorhamnose reductase</fullName>
        <ecNumber evidence="3 6">1.1.1.133</ecNumber>
    </recommendedName>
</protein>
<dbReference type="SUPFAM" id="SSF51735">
    <property type="entry name" value="NAD(P)-binding Rossmann-fold domains"/>
    <property type="match status" value="1"/>
</dbReference>
<feature type="domain" description="RmlD-like substrate binding" evidence="7">
    <location>
        <begin position="1"/>
        <end position="293"/>
    </location>
</feature>
<dbReference type="InterPro" id="IPR036291">
    <property type="entry name" value="NAD(P)-bd_dom_sf"/>
</dbReference>
<evidence type="ECO:0000256" key="3">
    <source>
        <dbReference type="ARBA" id="ARBA00012929"/>
    </source>
</evidence>
<evidence type="ECO:0000256" key="6">
    <source>
        <dbReference type="RuleBase" id="RU364082"/>
    </source>
</evidence>
<dbReference type="GO" id="GO:0005829">
    <property type="term" value="C:cytosol"/>
    <property type="evidence" value="ECO:0007669"/>
    <property type="project" value="TreeGrafter"/>
</dbReference>
<name>A0A508ANN5_9GAMM</name>
<dbReference type="EC" id="1.1.1.133" evidence="3 6"/>
<dbReference type="OrthoDB" id="9803892at2"/>
<keyword evidence="6 8" id="KW-0560">Oxidoreductase</keyword>
<evidence type="ECO:0000313" key="9">
    <source>
        <dbReference type="Proteomes" id="UP000318212"/>
    </source>
</evidence>
<dbReference type="RefSeq" id="WP_141516902.1">
    <property type="nucleotide sequence ID" value="NZ_VICE01000006.1"/>
</dbReference>
<dbReference type="CDD" id="cd05254">
    <property type="entry name" value="dTDP_HR_like_SDR_e"/>
    <property type="match status" value="1"/>
</dbReference>
<evidence type="ECO:0000256" key="4">
    <source>
        <dbReference type="ARBA" id="ARBA00017099"/>
    </source>
</evidence>
<dbReference type="GO" id="GO:0009243">
    <property type="term" value="P:O antigen biosynthetic process"/>
    <property type="evidence" value="ECO:0007669"/>
    <property type="project" value="UniProtKB-UniPathway"/>
</dbReference>
<dbReference type="InterPro" id="IPR029903">
    <property type="entry name" value="RmlD-like-bd"/>
</dbReference>
<proteinExistence type="inferred from homology"/>
<dbReference type="AlphaFoldDB" id="A0A508ANN5"/>
<evidence type="ECO:0000256" key="2">
    <source>
        <dbReference type="ARBA" id="ARBA00010944"/>
    </source>
</evidence>
<dbReference type="UniPathway" id="UPA00281"/>
<dbReference type="PANTHER" id="PTHR10491:SF4">
    <property type="entry name" value="METHIONINE ADENOSYLTRANSFERASE 2 SUBUNIT BETA"/>
    <property type="match status" value="1"/>
</dbReference>
<gene>
    <name evidence="8" type="primary">rfbD</name>
    <name evidence="8" type="ORF">FKV25_00935</name>
</gene>
<comment type="cofactor">
    <cofactor evidence="6">
        <name>Mg(2+)</name>
        <dbReference type="ChEBI" id="CHEBI:18420"/>
    </cofactor>
    <text evidence="6">Binds 1 Mg(2+) ion per monomer.</text>
</comment>
<dbReference type="NCBIfam" id="TIGR01214">
    <property type="entry name" value="rmlD"/>
    <property type="match status" value="1"/>
</dbReference>
<dbReference type="Gene3D" id="3.90.25.10">
    <property type="entry name" value="UDP-galactose 4-epimerase, domain 1"/>
    <property type="match status" value="1"/>
</dbReference>
<dbReference type="EMBL" id="VICE01000006">
    <property type="protein sequence ID" value="TQD51586.1"/>
    <property type="molecule type" value="Genomic_DNA"/>
</dbReference>
<comment type="similarity">
    <text evidence="2 6">Belongs to the dTDP-4-dehydrorhamnose reductase family.</text>
</comment>
<dbReference type="Pfam" id="PF04321">
    <property type="entry name" value="RmlD_sub_bind"/>
    <property type="match status" value="1"/>
</dbReference>
<evidence type="ECO:0000259" key="7">
    <source>
        <dbReference type="Pfam" id="PF04321"/>
    </source>
</evidence>
<dbReference type="UniPathway" id="UPA00124"/>
<dbReference type="GO" id="GO:0019305">
    <property type="term" value="P:dTDP-rhamnose biosynthetic process"/>
    <property type="evidence" value="ECO:0007669"/>
    <property type="project" value="UniProtKB-UniPathway"/>
</dbReference>
<dbReference type="GO" id="GO:0008831">
    <property type="term" value="F:dTDP-4-dehydrorhamnose reductase activity"/>
    <property type="evidence" value="ECO:0007669"/>
    <property type="project" value="UniProtKB-EC"/>
</dbReference>